<protein>
    <recommendedName>
        <fullName evidence="2">FCP1 homology domain-containing protein</fullName>
    </recommendedName>
</protein>
<organism evidence="1">
    <name type="scientific">marine sediment metagenome</name>
    <dbReference type="NCBI Taxonomy" id="412755"/>
    <lineage>
        <taxon>unclassified sequences</taxon>
        <taxon>metagenomes</taxon>
        <taxon>ecological metagenomes</taxon>
    </lineage>
</organism>
<sequence>MNEHDTVCVDLDGTLAKIDEKFFDPDWIGEPLPGALELLERLEYREFRVVLFTCRMNNGLAYRGKLKPEELIQQWLEHNHMDDYVDEIWEGHKPFARFFIDDRGITFQGGREGPSVERVLDIIDRTER</sequence>
<dbReference type="Gene3D" id="3.40.50.1000">
    <property type="entry name" value="HAD superfamily/HAD-like"/>
    <property type="match status" value="1"/>
</dbReference>
<gene>
    <name evidence="1" type="ORF">S01H1_63100</name>
</gene>
<dbReference type="EMBL" id="BARS01041497">
    <property type="protein sequence ID" value="GAG32855.1"/>
    <property type="molecule type" value="Genomic_DNA"/>
</dbReference>
<name>X0WQC3_9ZZZZ</name>
<reference evidence="1" key="1">
    <citation type="journal article" date="2014" name="Front. Microbiol.">
        <title>High frequency of phylogenetically diverse reductive dehalogenase-homologous genes in deep subseafloor sedimentary metagenomes.</title>
        <authorList>
            <person name="Kawai M."/>
            <person name="Futagami T."/>
            <person name="Toyoda A."/>
            <person name="Takaki Y."/>
            <person name="Nishi S."/>
            <person name="Hori S."/>
            <person name="Arai W."/>
            <person name="Tsubouchi T."/>
            <person name="Morono Y."/>
            <person name="Uchiyama I."/>
            <person name="Ito T."/>
            <person name="Fujiyama A."/>
            <person name="Inagaki F."/>
            <person name="Takami H."/>
        </authorList>
    </citation>
    <scope>NUCLEOTIDE SEQUENCE</scope>
    <source>
        <strain evidence="1">Expedition CK06-06</strain>
    </source>
</reference>
<comment type="caution">
    <text evidence="1">The sequence shown here is derived from an EMBL/GenBank/DDBJ whole genome shotgun (WGS) entry which is preliminary data.</text>
</comment>
<dbReference type="SUPFAM" id="SSF56784">
    <property type="entry name" value="HAD-like"/>
    <property type="match status" value="1"/>
</dbReference>
<proteinExistence type="predicted"/>
<evidence type="ECO:0008006" key="2">
    <source>
        <dbReference type="Google" id="ProtNLM"/>
    </source>
</evidence>
<evidence type="ECO:0000313" key="1">
    <source>
        <dbReference type="EMBL" id="GAG32855.1"/>
    </source>
</evidence>
<dbReference type="InterPro" id="IPR023214">
    <property type="entry name" value="HAD_sf"/>
</dbReference>
<dbReference type="AlphaFoldDB" id="X0WQC3"/>
<dbReference type="InterPro" id="IPR036412">
    <property type="entry name" value="HAD-like_sf"/>
</dbReference>
<accession>X0WQC3</accession>